<organism evidence="2 3">
    <name type="scientific">Setaria italica</name>
    <name type="common">Foxtail millet</name>
    <name type="synonym">Panicum italicum</name>
    <dbReference type="NCBI Taxonomy" id="4555"/>
    <lineage>
        <taxon>Eukaryota</taxon>
        <taxon>Viridiplantae</taxon>
        <taxon>Streptophyta</taxon>
        <taxon>Embryophyta</taxon>
        <taxon>Tracheophyta</taxon>
        <taxon>Spermatophyta</taxon>
        <taxon>Magnoliopsida</taxon>
        <taxon>Liliopsida</taxon>
        <taxon>Poales</taxon>
        <taxon>Poaceae</taxon>
        <taxon>PACMAD clade</taxon>
        <taxon>Panicoideae</taxon>
        <taxon>Panicodae</taxon>
        <taxon>Paniceae</taxon>
        <taxon>Cenchrinae</taxon>
        <taxon>Setaria</taxon>
    </lineage>
</organism>
<accession>K3YB22</accession>
<dbReference type="EnsemblPlants" id="KQK97910">
    <property type="protein sequence ID" value="KQK97910"/>
    <property type="gene ID" value="SETIT_011416mg"/>
</dbReference>
<dbReference type="InParanoid" id="K3YB22"/>
<evidence type="ECO:0000313" key="2">
    <source>
        <dbReference type="EnsemblPlants" id="KQK97910"/>
    </source>
</evidence>
<dbReference type="AlphaFoldDB" id="K3YB22"/>
<reference evidence="2" key="2">
    <citation type="submission" date="2018-08" db="UniProtKB">
        <authorList>
            <consortium name="EnsemblPlants"/>
        </authorList>
    </citation>
    <scope>IDENTIFICATION</scope>
    <source>
        <strain evidence="2">Yugu1</strain>
    </source>
</reference>
<dbReference type="Gramene" id="KQK97910">
    <property type="protein sequence ID" value="KQK97910"/>
    <property type="gene ID" value="SETIT_011416mg"/>
</dbReference>
<protein>
    <submittedName>
        <fullName evidence="2">Uncharacterized protein</fullName>
    </submittedName>
</protein>
<keyword evidence="3" id="KW-1185">Reference proteome</keyword>
<evidence type="ECO:0000256" key="1">
    <source>
        <dbReference type="SAM" id="MobiDB-lite"/>
    </source>
</evidence>
<proteinExistence type="predicted"/>
<evidence type="ECO:0000313" key="3">
    <source>
        <dbReference type="Proteomes" id="UP000004995"/>
    </source>
</evidence>
<sequence length="105" mass="11330">MVEWIANLRGEAVEFIGEWAANWGEIFESELGISAGLACEGRRRETRGRRRRGSAPCHGRGGLKISGGKFSATRRGGAAREGELERAGAGEKLEETRDGSWVVAA</sequence>
<feature type="compositionally biased region" description="Basic and acidic residues" evidence="1">
    <location>
        <begin position="78"/>
        <end position="98"/>
    </location>
</feature>
<feature type="region of interest" description="Disordered" evidence="1">
    <location>
        <begin position="70"/>
        <end position="105"/>
    </location>
</feature>
<dbReference type="HOGENOM" id="CLU_2241311_0_0_1"/>
<reference evidence="3" key="1">
    <citation type="journal article" date="2012" name="Nat. Biotechnol.">
        <title>Reference genome sequence of the model plant Setaria.</title>
        <authorList>
            <person name="Bennetzen J.L."/>
            <person name="Schmutz J."/>
            <person name="Wang H."/>
            <person name="Percifield R."/>
            <person name="Hawkins J."/>
            <person name="Pontaroli A.C."/>
            <person name="Estep M."/>
            <person name="Feng L."/>
            <person name="Vaughn J.N."/>
            <person name="Grimwood J."/>
            <person name="Jenkins J."/>
            <person name="Barry K."/>
            <person name="Lindquist E."/>
            <person name="Hellsten U."/>
            <person name="Deshpande S."/>
            <person name="Wang X."/>
            <person name="Wu X."/>
            <person name="Mitros T."/>
            <person name="Triplett J."/>
            <person name="Yang X."/>
            <person name="Ye C.Y."/>
            <person name="Mauro-Herrera M."/>
            <person name="Wang L."/>
            <person name="Li P."/>
            <person name="Sharma M."/>
            <person name="Sharma R."/>
            <person name="Ronald P.C."/>
            <person name="Panaud O."/>
            <person name="Kellogg E.A."/>
            <person name="Brutnell T.P."/>
            <person name="Doust A.N."/>
            <person name="Tuskan G.A."/>
            <person name="Rokhsar D."/>
            <person name="Devos K.M."/>
        </authorList>
    </citation>
    <scope>NUCLEOTIDE SEQUENCE [LARGE SCALE GENOMIC DNA]</scope>
    <source>
        <strain evidence="3">cv. Yugu1</strain>
    </source>
</reference>
<dbReference type="Proteomes" id="UP000004995">
    <property type="component" value="Unassembled WGS sequence"/>
</dbReference>
<name>K3YB22_SETIT</name>
<dbReference type="EMBL" id="AGNK02004409">
    <property type="status" value="NOT_ANNOTATED_CDS"/>
    <property type="molecule type" value="Genomic_DNA"/>
</dbReference>